<evidence type="ECO:0000256" key="4">
    <source>
        <dbReference type="ARBA" id="ARBA00023251"/>
    </source>
</evidence>
<feature type="compositionally biased region" description="Basic and acidic residues" evidence="6">
    <location>
        <begin position="358"/>
        <end position="375"/>
    </location>
</feature>
<dbReference type="OrthoDB" id="9803467at2"/>
<evidence type="ECO:0000259" key="9">
    <source>
        <dbReference type="Pfam" id="PF11954"/>
    </source>
</evidence>
<reference evidence="10 11" key="1">
    <citation type="submission" date="2019-02" db="EMBL/GenBank/DDBJ databases">
        <title>Deep-cultivation of Planctomycetes and their phenomic and genomic characterization uncovers novel biology.</title>
        <authorList>
            <person name="Wiegand S."/>
            <person name="Jogler M."/>
            <person name="Boedeker C."/>
            <person name="Pinto D."/>
            <person name="Vollmers J."/>
            <person name="Rivas-Marin E."/>
            <person name="Kohn T."/>
            <person name="Peeters S.H."/>
            <person name="Heuer A."/>
            <person name="Rast P."/>
            <person name="Oberbeckmann S."/>
            <person name="Bunk B."/>
            <person name="Jeske O."/>
            <person name="Meyerdierks A."/>
            <person name="Storesund J.E."/>
            <person name="Kallscheuer N."/>
            <person name="Luecker S."/>
            <person name="Lage O.M."/>
            <person name="Pohl T."/>
            <person name="Merkel B.J."/>
            <person name="Hornburger P."/>
            <person name="Mueller R.-W."/>
            <person name="Bruemmer F."/>
            <person name="Labrenz M."/>
            <person name="Spormann A.M."/>
            <person name="Op Den Camp H."/>
            <person name="Overmann J."/>
            <person name="Amann R."/>
            <person name="Jetten M.S.M."/>
            <person name="Mascher T."/>
            <person name="Medema M.H."/>
            <person name="Devos D.P."/>
            <person name="Kaster A.-K."/>
            <person name="Ovreas L."/>
            <person name="Rohde M."/>
            <person name="Galperin M.Y."/>
            <person name="Jogler C."/>
        </authorList>
    </citation>
    <scope>NUCLEOTIDE SEQUENCE [LARGE SCALE GENOMIC DNA]</scope>
    <source>
        <strain evidence="10 11">Pla108</strain>
    </source>
</reference>
<evidence type="ECO:0000256" key="5">
    <source>
        <dbReference type="RuleBase" id="RU361140"/>
    </source>
</evidence>
<dbReference type="InterPro" id="IPR001466">
    <property type="entry name" value="Beta-lactam-related"/>
</dbReference>
<dbReference type="InterPro" id="IPR001586">
    <property type="entry name" value="Beta-lactam_class-C_AS"/>
</dbReference>
<accession>A0A5C6AJ95</accession>
<proteinExistence type="inferred from homology"/>
<dbReference type="InterPro" id="IPR012338">
    <property type="entry name" value="Beta-lactam/transpept-like"/>
</dbReference>
<feature type="domain" description="Beta-lactamase-related" evidence="8">
    <location>
        <begin position="418"/>
        <end position="742"/>
    </location>
</feature>
<dbReference type="AlphaFoldDB" id="A0A5C6AJ95"/>
<dbReference type="InterPro" id="IPR050491">
    <property type="entry name" value="AmpC-like"/>
</dbReference>
<dbReference type="PROSITE" id="PS00336">
    <property type="entry name" value="BETA_LACTAMASE_C"/>
    <property type="match status" value="1"/>
</dbReference>
<evidence type="ECO:0000256" key="1">
    <source>
        <dbReference type="ARBA" id="ARBA00001526"/>
    </source>
</evidence>
<feature type="region of interest" description="Disordered" evidence="6">
    <location>
        <begin position="354"/>
        <end position="393"/>
    </location>
</feature>
<feature type="domain" description="Peptidase S12 Pab87-related C-terminal" evidence="9">
    <location>
        <begin position="758"/>
        <end position="835"/>
    </location>
</feature>
<comment type="catalytic activity">
    <reaction evidence="1 5">
        <text>a beta-lactam + H2O = a substituted beta-amino acid</text>
        <dbReference type="Rhea" id="RHEA:20401"/>
        <dbReference type="ChEBI" id="CHEBI:15377"/>
        <dbReference type="ChEBI" id="CHEBI:35627"/>
        <dbReference type="ChEBI" id="CHEBI:140347"/>
        <dbReference type="EC" id="3.5.2.6"/>
    </reaction>
</comment>
<evidence type="ECO:0000256" key="3">
    <source>
        <dbReference type="ARBA" id="ARBA00022801"/>
    </source>
</evidence>
<dbReference type="InterPro" id="IPR021860">
    <property type="entry name" value="Peptidase_S12_Pab87-rel_C"/>
</dbReference>
<evidence type="ECO:0000256" key="7">
    <source>
        <dbReference type="SAM" id="Phobius"/>
    </source>
</evidence>
<keyword evidence="4 5" id="KW-0046">Antibiotic resistance</keyword>
<feature type="transmembrane region" description="Helical" evidence="7">
    <location>
        <begin position="80"/>
        <end position="99"/>
    </location>
</feature>
<dbReference type="EMBL" id="SJPR01000001">
    <property type="protein sequence ID" value="TWU00095.1"/>
    <property type="molecule type" value="Genomic_DNA"/>
</dbReference>
<evidence type="ECO:0000313" key="10">
    <source>
        <dbReference type="EMBL" id="TWU00095.1"/>
    </source>
</evidence>
<dbReference type="GO" id="GO:0008800">
    <property type="term" value="F:beta-lactamase activity"/>
    <property type="evidence" value="ECO:0007669"/>
    <property type="project" value="UniProtKB-UniRule"/>
</dbReference>
<gene>
    <name evidence="10" type="primary">ampC</name>
    <name evidence="10" type="ORF">Pla108_10390</name>
</gene>
<organism evidence="10 11">
    <name type="scientific">Botrimarina colliarenosi</name>
    <dbReference type="NCBI Taxonomy" id="2528001"/>
    <lineage>
        <taxon>Bacteria</taxon>
        <taxon>Pseudomonadati</taxon>
        <taxon>Planctomycetota</taxon>
        <taxon>Planctomycetia</taxon>
        <taxon>Pirellulales</taxon>
        <taxon>Lacipirellulaceae</taxon>
        <taxon>Botrimarina</taxon>
    </lineage>
</organism>
<comment type="similarity">
    <text evidence="2 5">Belongs to the class-C beta-lactamase family.</text>
</comment>
<evidence type="ECO:0000259" key="8">
    <source>
        <dbReference type="Pfam" id="PF00144"/>
    </source>
</evidence>
<protein>
    <recommendedName>
        <fullName evidence="5">Beta-lactamase</fullName>
        <ecNumber evidence="5">3.5.2.6</ecNumber>
    </recommendedName>
</protein>
<keyword evidence="7" id="KW-0812">Transmembrane</keyword>
<dbReference type="PANTHER" id="PTHR46825">
    <property type="entry name" value="D-ALANYL-D-ALANINE-CARBOXYPEPTIDASE/ENDOPEPTIDASE AMPH"/>
    <property type="match status" value="1"/>
</dbReference>
<evidence type="ECO:0000313" key="11">
    <source>
        <dbReference type="Proteomes" id="UP000317421"/>
    </source>
</evidence>
<name>A0A5C6AJ95_9BACT</name>
<dbReference type="SUPFAM" id="SSF56601">
    <property type="entry name" value="beta-lactamase/transpeptidase-like"/>
    <property type="match status" value="1"/>
</dbReference>
<feature type="transmembrane region" description="Helical" evidence="7">
    <location>
        <begin position="224"/>
        <end position="246"/>
    </location>
</feature>
<dbReference type="GO" id="GO:0046677">
    <property type="term" value="P:response to antibiotic"/>
    <property type="evidence" value="ECO:0007669"/>
    <property type="project" value="UniProtKB-UniRule"/>
</dbReference>
<dbReference type="EC" id="3.5.2.6" evidence="5"/>
<evidence type="ECO:0000256" key="2">
    <source>
        <dbReference type="ARBA" id="ARBA00007840"/>
    </source>
</evidence>
<dbReference type="RefSeq" id="WP_146443652.1">
    <property type="nucleotide sequence ID" value="NZ_SJPR01000001.1"/>
</dbReference>
<dbReference type="PANTHER" id="PTHR46825:SF9">
    <property type="entry name" value="BETA-LACTAMASE-RELATED DOMAIN-CONTAINING PROTEIN"/>
    <property type="match status" value="1"/>
</dbReference>
<sequence>MNFDQLGPSWRTENEAVVSAAPTEEKRLERYVTTTRATERFWSKILRRDLIETAACLFVIYSFGRSLLGAFDGFALPRVAATGMVVNIAAAVFVMWRLYRTRTSTPAPRLDVPMREYCENEIKRVDKQIAMLRSVHVWYLAPFYLGVTLFFFAIDGLCTEFVGITFLVTVMYAFIFALNRSVASTSMTDLRNDLVALRDSLTTESAPGRAAADPPDRTKETWRFVISWILILLASVAGMALFGWIVDVEYPKRSPFDGIRWREETPEVRLEDDWYELVSIDSVATADILSFCKWNYFAKWRMRFEEDLVEVLTQMGHEPGDTVRLVVSPLDSDDELVLNEMPMSEAKRWAIKAAAMSRGREEPPANENDPNRRQDPSAAAEPSRLPTQPGDETMRTTATLLSGLLLTNAAVAVTPEQIDRLAKPYVDSETVVGMTVGVLQGDEATVRGYGHFSESDSRVPDGATIYEIGSVSKVFTGLLLADAIAMGRVSPVTPVDELLPASIKMPRREKTLPIRLWHLATHTSGLPRLPTNLEPSDPNNPYADYDGKRLAAFLREYQPLKRPGEKMAYSNFGAGLLGELLAQEQETTYESLLESRVAEPLGLADTTIQLTDDQKARLAPPHLVGGAPGHNWDLGKLAGAGAIRSTVDDLMKFAAAQLDPPEGKLGQAIDFAWMIHQKPIADTDFAMGFGWHVARDGSTRWHNGETGGYHSAVFVSRDLNAAVVVLTNTATGEIDQLAEQIIQSAAGMPVEPRVFPEKAEVAPEVMQRYVGKYAITPAFVLTVSIEGGKLMVGATGQSTYPLAPESETLWRHQAVDAKLEFHVDKAGNCSSVDLLQNGMRQKAKRID</sequence>
<dbReference type="Pfam" id="PF11954">
    <property type="entry name" value="DUF3471"/>
    <property type="match status" value="1"/>
</dbReference>
<keyword evidence="7" id="KW-0472">Membrane</keyword>
<dbReference type="GO" id="GO:0017001">
    <property type="term" value="P:antibiotic catabolic process"/>
    <property type="evidence" value="ECO:0007669"/>
    <property type="project" value="InterPro"/>
</dbReference>
<keyword evidence="7" id="KW-1133">Transmembrane helix</keyword>
<feature type="transmembrane region" description="Helical" evidence="7">
    <location>
        <begin position="160"/>
        <end position="178"/>
    </location>
</feature>
<keyword evidence="3 5" id="KW-0378">Hydrolase</keyword>
<evidence type="ECO:0000256" key="6">
    <source>
        <dbReference type="SAM" id="MobiDB-lite"/>
    </source>
</evidence>
<feature type="transmembrane region" description="Helical" evidence="7">
    <location>
        <begin position="137"/>
        <end position="154"/>
    </location>
</feature>
<dbReference type="Pfam" id="PF00144">
    <property type="entry name" value="Beta-lactamase"/>
    <property type="match status" value="1"/>
</dbReference>
<dbReference type="GO" id="GO:0030288">
    <property type="term" value="C:outer membrane-bounded periplasmic space"/>
    <property type="evidence" value="ECO:0007669"/>
    <property type="project" value="InterPro"/>
</dbReference>
<dbReference type="Proteomes" id="UP000317421">
    <property type="component" value="Unassembled WGS sequence"/>
</dbReference>
<dbReference type="Gene3D" id="3.40.710.10">
    <property type="entry name" value="DD-peptidase/beta-lactamase superfamily"/>
    <property type="match status" value="1"/>
</dbReference>
<comment type="caution">
    <text evidence="10">The sequence shown here is derived from an EMBL/GenBank/DDBJ whole genome shotgun (WGS) entry which is preliminary data.</text>
</comment>
<keyword evidence="11" id="KW-1185">Reference proteome</keyword>